<dbReference type="STRING" id="1177755.A7A08_01670"/>
<comment type="caution">
    <text evidence="1">The sequence shown here is derived from an EMBL/GenBank/DDBJ whole genome shotgun (WGS) entry which is preliminary data.</text>
</comment>
<dbReference type="AlphaFoldDB" id="A0A1E2RZX1"/>
<protein>
    <submittedName>
        <fullName evidence="1">Uncharacterized protein</fullName>
    </submittedName>
</protein>
<keyword evidence="2" id="KW-1185">Reference proteome</keyword>
<dbReference type="EMBL" id="MASI01000003">
    <property type="protein sequence ID" value="ODA67635.1"/>
    <property type="molecule type" value="Genomic_DNA"/>
</dbReference>
<gene>
    <name evidence="1" type="ORF">A7A08_01670</name>
</gene>
<accession>A0A1E2RZX1</accession>
<proteinExistence type="predicted"/>
<evidence type="ECO:0000313" key="1">
    <source>
        <dbReference type="EMBL" id="ODA67635.1"/>
    </source>
</evidence>
<name>A0A1E2RZX1_9HYPH</name>
<sequence>MPKGILALTIHFRPTPEDRARTAAKAQAAVARPVPLNTREMALLAALTRAARSFRPCPNNFTLQHDLHMQNAWLIYTFRSLQERGLIVLERKGTRRRVIINATGERTDWSAHMRSEPRAPAMRKCLGGCGKLFQSSHPGHRICDTCKRSDDYKQASANSYSCGVSLS</sequence>
<reference evidence="1 2" key="1">
    <citation type="submission" date="2016-07" db="EMBL/GenBank/DDBJ databases">
        <title>Draft genome sequence of Methyloligella halotolerans C2T (VKM B-2706T=CCUG 61687T=DSM 25045T), a halotolerant polyhydroxybutyrate accumulating methylotroph.</title>
        <authorList>
            <person name="Vasilenko O.V."/>
            <person name="Doronina N.V."/>
            <person name="Poroshina M.N."/>
            <person name="Tarlachkov S.V."/>
            <person name="Trotsenko Y.A."/>
        </authorList>
    </citation>
    <scope>NUCLEOTIDE SEQUENCE [LARGE SCALE GENOMIC DNA]</scope>
    <source>
        <strain evidence="1 2">VKM B-2706</strain>
    </source>
</reference>
<evidence type="ECO:0000313" key="2">
    <source>
        <dbReference type="Proteomes" id="UP000095087"/>
    </source>
</evidence>
<dbReference type="Proteomes" id="UP000095087">
    <property type="component" value="Unassembled WGS sequence"/>
</dbReference>
<organism evidence="1 2">
    <name type="scientific">Methyloligella halotolerans</name>
    <dbReference type="NCBI Taxonomy" id="1177755"/>
    <lineage>
        <taxon>Bacteria</taxon>
        <taxon>Pseudomonadati</taxon>
        <taxon>Pseudomonadota</taxon>
        <taxon>Alphaproteobacteria</taxon>
        <taxon>Hyphomicrobiales</taxon>
        <taxon>Hyphomicrobiaceae</taxon>
        <taxon>Methyloligella</taxon>
    </lineage>
</organism>